<dbReference type="AlphaFoldDB" id="A0AAV4XZN4"/>
<protein>
    <submittedName>
        <fullName evidence="2">Uncharacterized protein</fullName>
    </submittedName>
</protein>
<reference evidence="2 3" key="1">
    <citation type="submission" date="2021-06" db="EMBL/GenBank/DDBJ databases">
        <title>Caerostris extrusa draft genome.</title>
        <authorList>
            <person name="Kono N."/>
            <person name="Arakawa K."/>
        </authorList>
    </citation>
    <scope>NUCLEOTIDE SEQUENCE [LARGE SCALE GENOMIC DNA]</scope>
</reference>
<evidence type="ECO:0000313" key="2">
    <source>
        <dbReference type="EMBL" id="GIZ00552.1"/>
    </source>
</evidence>
<name>A0AAV4XZN4_CAEEX</name>
<proteinExistence type="predicted"/>
<accession>A0AAV4XZN4</accession>
<gene>
    <name evidence="2" type="ORF">CEXT_98081</name>
</gene>
<organism evidence="2 3">
    <name type="scientific">Caerostris extrusa</name>
    <name type="common">Bark spider</name>
    <name type="synonym">Caerostris bankana</name>
    <dbReference type="NCBI Taxonomy" id="172846"/>
    <lineage>
        <taxon>Eukaryota</taxon>
        <taxon>Metazoa</taxon>
        <taxon>Ecdysozoa</taxon>
        <taxon>Arthropoda</taxon>
        <taxon>Chelicerata</taxon>
        <taxon>Arachnida</taxon>
        <taxon>Araneae</taxon>
        <taxon>Araneomorphae</taxon>
        <taxon>Entelegynae</taxon>
        <taxon>Araneoidea</taxon>
        <taxon>Araneidae</taxon>
        <taxon>Caerostris</taxon>
    </lineage>
</organism>
<comment type="caution">
    <text evidence="2">The sequence shown here is derived from an EMBL/GenBank/DDBJ whole genome shotgun (WGS) entry which is preliminary data.</text>
</comment>
<sequence length="67" mass="7104">MTLRQGFHDSGSFVGLPARAAPTHKPLTATHELTPNTTIRSRPQGGSCGVCASFNHVVSPENGLNFE</sequence>
<dbReference type="Proteomes" id="UP001054945">
    <property type="component" value="Unassembled WGS sequence"/>
</dbReference>
<evidence type="ECO:0000313" key="3">
    <source>
        <dbReference type="Proteomes" id="UP001054945"/>
    </source>
</evidence>
<keyword evidence="3" id="KW-1185">Reference proteome</keyword>
<dbReference type="EMBL" id="BPLR01001172">
    <property type="protein sequence ID" value="GIZ00552.1"/>
    <property type="molecule type" value="Genomic_DNA"/>
</dbReference>
<evidence type="ECO:0000256" key="1">
    <source>
        <dbReference type="SAM" id="MobiDB-lite"/>
    </source>
</evidence>
<feature type="region of interest" description="Disordered" evidence="1">
    <location>
        <begin position="1"/>
        <end position="26"/>
    </location>
</feature>